<keyword evidence="2" id="KW-1185">Reference proteome</keyword>
<dbReference type="Gene3D" id="2.60.40.2440">
    <property type="entry name" value="Carbohydrate binding type-21 domain"/>
    <property type="match status" value="1"/>
</dbReference>
<sequence length="232" mass="26840">MSKYSVRIIAAATGKRALLRTQRNALVLRLRSKSERSSPTRRGARNKKNVRFLDCVDLEQAQYQFGSSSGECDATCERQATSCEVHIPPPELQLEKQFWLPREDELRWLTSSQCVHLESVRWFGRAITGVVRVANIQFEKKVEIRYTYDDWATAHTTNGSYSGSPCTNQDQFSFCIFLPYLRLDMRLFFCVRYECAGSVFWDSNGGANYKFICRLAKLNRNPFFLTDCSIFF</sequence>
<evidence type="ECO:0000313" key="2">
    <source>
        <dbReference type="Proteomes" id="UP000036681"/>
    </source>
</evidence>
<evidence type="ECO:0000313" key="3">
    <source>
        <dbReference type="WBParaSite" id="ALUE_0001107801-mRNA-1"/>
    </source>
</evidence>
<dbReference type="InterPro" id="IPR005036">
    <property type="entry name" value="CBM21_dom"/>
</dbReference>
<dbReference type="GO" id="GO:0000164">
    <property type="term" value="C:protein phosphatase type 1 complex"/>
    <property type="evidence" value="ECO:0007669"/>
    <property type="project" value="TreeGrafter"/>
</dbReference>
<accession>A0A0M3I386</accession>
<dbReference type="AlphaFoldDB" id="A0A0M3I386"/>
<dbReference type="InterPro" id="IPR038175">
    <property type="entry name" value="CBM21_dom_sf"/>
</dbReference>
<dbReference type="WBParaSite" id="ALUE_0001107801-mRNA-1">
    <property type="protein sequence ID" value="ALUE_0001107801-mRNA-1"/>
    <property type="gene ID" value="ALUE_0001107801"/>
</dbReference>
<proteinExistence type="predicted"/>
<dbReference type="PROSITE" id="PS51159">
    <property type="entry name" value="CBM21"/>
    <property type="match status" value="1"/>
</dbReference>
<dbReference type="PANTHER" id="PTHR12307">
    <property type="entry name" value="PROTEIN PHOSPHATASE 1 REGULATORY SUBUNIT"/>
    <property type="match status" value="1"/>
</dbReference>
<organism evidence="2 3">
    <name type="scientific">Ascaris lumbricoides</name>
    <name type="common">Giant roundworm</name>
    <dbReference type="NCBI Taxonomy" id="6252"/>
    <lineage>
        <taxon>Eukaryota</taxon>
        <taxon>Metazoa</taxon>
        <taxon>Ecdysozoa</taxon>
        <taxon>Nematoda</taxon>
        <taxon>Chromadorea</taxon>
        <taxon>Rhabditida</taxon>
        <taxon>Spirurina</taxon>
        <taxon>Ascaridomorpha</taxon>
        <taxon>Ascaridoidea</taxon>
        <taxon>Ascarididae</taxon>
        <taxon>Ascaris</taxon>
    </lineage>
</organism>
<dbReference type="GO" id="GO:0008157">
    <property type="term" value="F:protein phosphatase 1 binding"/>
    <property type="evidence" value="ECO:0007669"/>
    <property type="project" value="TreeGrafter"/>
</dbReference>
<protein>
    <submittedName>
        <fullName evidence="3">CBM21 domain-containing protein</fullName>
    </submittedName>
</protein>
<feature type="domain" description="CBM21" evidence="1">
    <location>
        <begin position="107"/>
        <end position="212"/>
    </location>
</feature>
<name>A0A0M3I386_ASCLU</name>
<dbReference type="GO" id="GO:0005979">
    <property type="term" value="P:regulation of glycogen biosynthetic process"/>
    <property type="evidence" value="ECO:0007669"/>
    <property type="project" value="TreeGrafter"/>
</dbReference>
<reference evidence="3" key="1">
    <citation type="submission" date="2017-02" db="UniProtKB">
        <authorList>
            <consortium name="WormBaseParasite"/>
        </authorList>
    </citation>
    <scope>IDENTIFICATION</scope>
</reference>
<dbReference type="Pfam" id="PF03370">
    <property type="entry name" value="CBM_21"/>
    <property type="match status" value="1"/>
</dbReference>
<evidence type="ECO:0000259" key="1">
    <source>
        <dbReference type="PROSITE" id="PS51159"/>
    </source>
</evidence>
<dbReference type="GO" id="GO:2001069">
    <property type="term" value="F:glycogen binding"/>
    <property type="evidence" value="ECO:0007669"/>
    <property type="project" value="TreeGrafter"/>
</dbReference>
<dbReference type="PANTHER" id="PTHR12307:SF53">
    <property type="entry name" value="PROTEIN PHOSPHATASE 1 REGULATORY SUBUNIT"/>
    <property type="match status" value="1"/>
</dbReference>
<dbReference type="Proteomes" id="UP000036681">
    <property type="component" value="Unplaced"/>
</dbReference>
<dbReference type="InterPro" id="IPR050782">
    <property type="entry name" value="PP1_regulatory_subunit_3"/>
</dbReference>